<accession>A0A518F0A1</accession>
<gene>
    <name evidence="3" type="primary">ycgJ_2</name>
    <name evidence="3" type="ORF">Poly30_53210</name>
</gene>
<sequence>MTERAHTQDASAGTSAANAQAQIELHRALAPRYAYRYSFKFSRLFQEEWHAEMIRHAPQASKRLLDIGCGTGFFLAELEAQRPGSVGLDISHEMLRVSEEYVPNARLVTADAEHMPFKPEAFDVVFCKGSLHHMRDHVGFLESCNDVLAKDGLLVMSEPCNDNPIIRAARAIMYRKSQHFDVGDQGFTRKGIVELTEAAGMDVLKTKKFGVLAYVFAGFPDHLGVLRFVPGSALITKAFIGIDRMLCAIPGLSLLGFHVLVVARPRHRA</sequence>
<proteinExistence type="predicted"/>
<name>A0A518F0A1_9BACT</name>
<dbReference type="EMBL" id="CP036434">
    <property type="protein sequence ID" value="QDV09761.1"/>
    <property type="molecule type" value="Genomic_DNA"/>
</dbReference>
<evidence type="ECO:0000313" key="3">
    <source>
        <dbReference type="EMBL" id="QDV09761.1"/>
    </source>
</evidence>
<evidence type="ECO:0000256" key="1">
    <source>
        <dbReference type="SAM" id="Phobius"/>
    </source>
</evidence>
<dbReference type="PANTHER" id="PTHR43591">
    <property type="entry name" value="METHYLTRANSFERASE"/>
    <property type="match status" value="1"/>
</dbReference>
<keyword evidence="3" id="KW-0808">Transferase</keyword>
<dbReference type="CDD" id="cd02440">
    <property type="entry name" value="AdoMet_MTases"/>
    <property type="match status" value="1"/>
</dbReference>
<evidence type="ECO:0000313" key="4">
    <source>
        <dbReference type="Proteomes" id="UP000320390"/>
    </source>
</evidence>
<keyword evidence="3" id="KW-0489">Methyltransferase</keyword>
<evidence type="ECO:0000259" key="2">
    <source>
        <dbReference type="Pfam" id="PF08241"/>
    </source>
</evidence>
<feature type="domain" description="Methyltransferase type 11" evidence="2">
    <location>
        <begin position="65"/>
        <end position="156"/>
    </location>
</feature>
<dbReference type="InterPro" id="IPR029063">
    <property type="entry name" value="SAM-dependent_MTases_sf"/>
</dbReference>
<dbReference type="InterPro" id="IPR013216">
    <property type="entry name" value="Methyltransf_11"/>
</dbReference>
<dbReference type="Proteomes" id="UP000320390">
    <property type="component" value="Chromosome"/>
</dbReference>
<keyword evidence="1" id="KW-1133">Transmembrane helix</keyword>
<dbReference type="OrthoDB" id="2577067at2"/>
<dbReference type="GO" id="GO:0032259">
    <property type="term" value="P:methylation"/>
    <property type="evidence" value="ECO:0007669"/>
    <property type="project" value="UniProtKB-KW"/>
</dbReference>
<dbReference type="EC" id="2.1.1.-" evidence="3"/>
<dbReference type="GO" id="GO:0008757">
    <property type="term" value="F:S-adenosylmethionine-dependent methyltransferase activity"/>
    <property type="evidence" value="ECO:0007669"/>
    <property type="project" value="InterPro"/>
</dbReference>
<dbReference type="AlphaFoldDB" id="A0A518F0A1"/>
<reference evidence="3 4" key="1">
    <citation type="submission" date="2019-02" db="EMBL/GenBank/DDBJ databases">
        <title>Deep-cultivation of Planctomycetes and their phenomic and genomic characterization uncovers novel biology.</title>
        <authorList>
            <person name="Wiegand S."/>
            <person name="Jogler M."/>
            <person name="Boedeker C."/>
            <person name="Pinto D."/>
            <person name="Vollmers J."/>
            <person name="Rivas-Marin E."/>
            <person name="Kohn T."/>
            <person name="Peeters S.H."/>
            <person name="Heuer A."/>
            <person name="Rast P."/>
            <person name="Oberbeckmann S."/>
            <person name="Bunk B."/>
            <person name="Jeske O."/>
            <person name="Meyerdierks A."/>
            <person name="Storesund J.E."/>
            <person name="Kallscheuer N."/>
            <person name="Luecker S."/>
            <person name="Lage O.M."/>
            <person name="Pohl T."/>
            <person name="Merkel B.J."/>
            <person name="Hornburger P."/>
            <person name="Mueller R.-W."/>
            <person name="Bruemmer F."/>
            <person name="Labrenz M."/>
            <person name="Spormann A.M."/>
            <person name="Op den Camp H."/>
            <person name="Overmann J."/>
            <person name="Amann R."/>
            <person name="Jetten M.S.M."/>
            <person name="Mascher T."/>
            <person name="Medema M.H."/>
            <person name="Devos D.P."/>
            <person name="Kaster A.-K."/>
            <person name="Ovreas L."/>
            <person name="Rohde M."/>
            <person name="Galperin M.Y."/>
            <person name="Jogler C."/>
        </authorList>
    </citation>
    <scope>NUCLEOTIDE SEQUENCE [LARGE SCALE GENOMIC DNA]</scope>
    <source>
        <strain evidence="3 4">Poly30</strain>
    </source>
</reference>
<dbReference type="Pfam" id="PF08241">
    <property type="entry name" value="Methyltransf_11"/>
    <property type="match status" value="1"/>
</dbReference>
<keyword evidence="1" id="KW-0472">Membrane</keyword>
<dbReference type="Gene3D" id="3.40.50.150">
    <property type="entry name" value="Vaccinia Virus protein VP39"/>
    <property type="match status" value="1"/>
</dbReference>
<keyword evidence="1" id="KW-0812">Transmembrane</keyword>
<feature type="transmembrane region" description="Helical" evidence="1">
    <location>
        <begin position="241"/>
        <end position="263"/>
    </location>
</feature>
<organism evidence="3 4">
    <name type="scientific">Saltatorellus ferox</name>
    <dbReference type="NCBI Taxonomy" id="2528018"/>
    <lineage>
        <taxon>Bacteria</taxon>
        <taxon>Pseudomonadati</taxon>
        <taxon>Planctomycetota</taxon>
        <taxon>Planctomycetia</taxon>
        <taxon>Planctomycetia incertae sedis</taxon>
        <taxon>Saltatorellus</taxon>
    </lineage>
</organism>
<feature type="transmembrane region" description="Helical" evidence="1">
    <location>
        <begin position="211"/>
        <end position="229"/>
    </location>
</feature>
<dbReference type="SUPFAM" id="SSF53335">
    <property type="entry name" value="S-adenosyl-L-methionine-dependent methyltransferases"/>
    <property type="match status" value="1"/>
</dbReference>
<dbReference type="RefSeq" id="WP_145204692.1">
    <property type="nucleotide sequence ID" value="NZ_CP036434.1"/>
</dbReference>
<protein>
    <submittedName>
        <fullName evidence="3">Putative methyltransferase YcgJ</fullName>
        <ecNumber evidence="3">2.1.1.-</ecNumber>
    </submittedName>
</protein>
<keyword evidence="4" id="KW-1185">Reference proteome</keyword>